<evidence type="ECO:0000259" key="9">
    <source>
        <dbReference type="PROSITE" id="PS51826"/>
    </source>
</evidence>
<dbReference type="EMBL" id="JAUSWO010000001">
    <property type="protein sequence ID" value="MDQ0513918.1"/>
    <property type="molecule type" value="Genomic_DNA"/>
</dbReference>
<evidence type="ECO:0000313" key="11">
    <source>
        <dbReference type="Proteomes" id="UP001240643"/>
    </source>
</evidence>
<name>A0ABU0LYZ9_9BACT</name>
<dbReference type="SUPFAM" id="SSF52777">
    <property type="entry name" value="CoA-dependent acyltransferases"/>
    <property type="match status" value="1"/>
</dbReference>
<keyword evidence="10" id="KW-0670">Pyruvate</keyword>
<evidence type="ECO:0000256" key="3">
    <source>
        <dbReference type="ARBA" id="ARBA00022679"/>
    </source>
</evidence>
<dbReference type="InterPro" id="IPR000089">
    <property type="entry name" value="Biotin_lipoyl"/>
</dbReference>
<dbReference type="SUPFAM" id="SSF47005">
    <property type="entry name" value="Peripheral subunit-binding domain of 2-oxo acid dehydrogenase complex"/>
    <property type="match status" value="1"/>
</dbReference>
<reference evidence="10" key="1">
    <citation type="submission" date="2023-07" db="EMBL/GenBank/DDBJ databases">
        <title>Genomic Encyclopedia of Type Strains, Phase IV (KMG-IV): sequencing the most valuable type-strain genomes for metagenomic binning, comparative biology and taxonomic classification.</title>
        <authorList>
            <person name="Goeker M."/>
        </authorList>
    </citation>
    <scope>NUCLEOTIDE SEQUENCE [LARGE SCALE GENOMIC DNA]</scope>
    <source>
        <strain evidence="10">DSM 21204</strain>
    </source>
</reference>
<dbReference type="CDD" id="cd06849">
    <property type="entry name" value="lipoyl_domain"/>
    <property type="match status" value="1"/>
</dbReference>
<dbReference type="GO" id="GO:0004742">
    <property type="term" value="F:dihydrolipoyllysine-residue acetyltransferase activity"/>
    <property type="evidence" value="ECO:0007669"/>
    <property type="project" value="UniProtKB-EC"/>
</dbReference>
<dbReference type="InterPro" id="IPR050743">
    <property type="entry name" value="2-oxoacid_DH_E2_comp"/>
</dbReference>
<feature type="region of interest" description="Disordered" evidence="7">
    <location>
        <begin position="76"/>
        <end position="115"/>
    </location>
</feature>
<dbReference type="PANTHER" id="PTHR43178:SF5">
    <property type="entry name" value="LIPOAMIDE ACYLTRANSFERASE COMPONENT OF BRANCHED-CHAIN ALPHA-KETO ACID DEHYDROGENASE COMPLEX, MITOCHONDRIAL"/>
    <property type="match status" value="1"/>
</dbReference>
<keyword evidence="11" id="KW-1185">Reference proteome</keyword>
<comment type="cofactor">
    <cofactor evidence="1 6">
        <name>(R)-lipoate</name>
        <dbReference type="ChEBI" id="CHEBI:83088"/>
    </cofactor>
</comment>
<dbReference type="PROSITE" id="PS51826">
    <property type="entry name" value="PSBD"/>
    <property type="match status" value="1"/>
</dbReference>
<keyword evidence="5 6" id="KW-0012">Acyltransferase</keyword>
<dbReference type="PROSITE" id="PS00189">
    <property type="entry name" value="LIPOYL"/>
    <property type="match status" value="1"/>
</dbReference>
<dbReference type="Pfam" id="PF00198">
    <property type="entry name" value="2-oxoacid_dh"/>
    <property type="match status" value="1"/>
</dbReference>
<dbReference type="RefSeq" id="WP_256547388.1">
    <property type="nucleotide sequence ID" value="NZ_CP101809.1"/>
</dbReference>
<keyword evidence="3 6" id="KW-0808">Transferase</keyword>
<dbReference type="EC" id="2.3.1.-" evidence="6"/>
<dbReference type="Gene3D" id="3.30.559.10">
    <property type="entry name" value="Chloramphenicol acetyltransferase-like domain"/>
    <property type="match status" value="1"/>
</dbReference>
<comment type="caution">
    <text evidence="10">The sequence shown here is derived from an EMBL/GenBank/DDBJ whole genome shotgun (WGS) entry which is preliminary data.</text>
</comment>
<evidence type="ECO:0000256" key="7">
    <source>
        <dbReference type="SAM" id="MobiDB-lite"/>
    </source>
</evidence>
<dbReference type="InterPro" id="IPR023213">
    <property type="entry name" value="CAT-like_dom_sf"/>
</dbReference>
<dbReference type="InterPro" id="IPR004167">
    <property type="entry name" value="PSBD"/>
</dbReference>
<feature type="domain" description="Peripheral subunit-binding (PSBD)" evidence="9">
    <location>
        <begin position="125"/>
        <end position="162"/>
    </location>
</feature>
<dbReference type="InterPro" id="IPR003016">
    <property type="entry name" value="2-oxoA_DH_lipoyl-BS"/>
</dbReference>
<dbReference type="Pfam" id="PF00364">
    <property type="entry name" value="Biotin_lipoyl"/>
    <property type="match status" value="1"/>
</dbReference>
<accession>A0ABU0LYZ9</accession>
<feature type="domain" description="Lipoyl-binding" evidence="8">
    <location>
        <begin position="1"/>
        <end position="76"/>
    </location>
</feature>
<feature type="region of interest" description="Disordered" evidence="7">
    <location>
        <begin position="161"/>
        <end position="182"/>
    </location>
</feature>
<evidence type="ECO:0000256" key="6">
    <source>
        <dbReference type="RuleBase" id="RU003423"/>
    </source>
</evidence>
<dbReference type="Proteomes" id="UP001240643">
    <property type="component" value="Unassembled WGS sequence"/>
</dbReference>
<evidence type="ECO:0000256" key="4">
    <source>
        <dbReference type="ARBA" id="ARBA00022823"/>
    </source>
</evidence>
<evidence type="ECO:0000256" key="1">
    <source>
        <dbReference type="ARBA" id="ARBA00001938"/>
    </source>
</evidence>
<feature type="compositionally biased region" description="Low complexity" evidence="7">
    <location>
        <begin position="91"/>
        <end position="114"/>
    </location>
</feature>
<comment type="similarity">
    <text evidence="2 6">Belongs to the 2-oxoacid dehydrogenase family.</text>
</comment>
<evidence type="ECO:0000259" key="8">
    <source>
        <dbReference type="PROSITE" id="PS50968"/>
    </source>
</evidence>
<protein>
    <recommendedName>
        <fullName evidence="6">Dihydrolipoamide acetyltransferase component of pyruvate dehydrogenase complex</fullName>
        <ecNumber evidence="6">2.3.1.-</ecNumber>
    </recommendedName>
</protein>
<proteinExistence type="inferred from homology"/>
<dbReference type="InterPro" id="IPR036625">
    <property type="entry name" value="E3-bd_dom_sf"/>
</dbReference>
<dbReference type="SUPFAM" id="SSF51230">
    <property type="entry name" value="Single hybrid motif"/>
    <property type="match status" value="1"/>
</dbReference>
<dbReference type="PANTHER" id="PTHR43178">
    <property type="entry name" value="DIHYDROLIPOAMIDE ACETYLTRANSFERASE COMPONENT OF PYRUVATE DEHYDROGENASE COMPLEX"/>
    <property type="match status" value="1"/>
</dbReference>
<evidence type="ECO:0000313" key="10">
    <source>
        <dbReference type="EMBL" id="MDQ0513918.1"/>
    </source>
</evidence>
<feature type="compositionally biased region" description="Low complexity" evidence="7">
    <location>
        <begin position="167"/>
        <end position="181"/>
    </location>
</feature>
<dbReference type="InterPro" id="IPR001078">
    <property type="entry name" value="2-oxoacid_DH_actylTfrase"/>
</dbReference>
<gene>
    <name evidence="10" type="ORF">J2Z62_000356</name>
</gene>
<keyword evidence="4 6" id="KW-0450">Lipoyl</keyword>
<sequence length="416" mass="44723">MYYFKFADIGEGLHEGKVTQILVKEGDQIKDGDALFEVETDKVTSEITSPVNGKIFKIKIAVDQTVHVGEVVFVIDDGSGPEDPSQENPAHEAPAPAVETAPVSASQPAPVASVEPTTTISADVVISPLAKKIATANSIDVTGLQGSGPHNRIMSADLSQQPAPLSTPTVATQPTPVVQPTKLGTHPVAAREKTSSLRQVIAKNLKQSWEKVAYVTQVVEADVTNLVELRSQYKEMVLKTTGVKLTFLPFIARATALALQQFPIFTSQYDEATQELVYPGTLNLGIAVDTDYGLLVPNIKDAHTKSVLQLAADITTLAKKARARELKGADMSNGHFTITNYGSAGAIFGMPVIKFPEMAILGVGTIVTRVLADHQEHHFMYLTVAADHRWADGVEIATFASTIKKYLENPSLLGIF</sequence>
<dbReference type="Pfam" id="PF02817">
    <property type="entry name" value="E3_binding"/>
    <property type="match status" value="1"/>
</dbReference>
<organism evidence="10 11">
    <name type="scientific">Mycoplasmoides fastidiosum</name>
    <dbReference type="NCBI Taxonomy" id="92758"/>
    <lineage>
        <taxon>Bacteria</taxon>
        <taxon>Bacillati</taxon>
        <taxon>Mycoplasmatota</taxon>
        <taxon>Mycoplasmoidales</taxon>
        <taxon>Mycoplasmoidaceae</taxon>
        <taxon>Mycoplasmoides</taxon>
    </lineage>
</organism>
<dbReference type="Gene3D" id="4.10.320.10">
    <property type="entry name" value="E3-binding domain"/>
    <property type="match status" value="1"/>
</dbReference>
<evidence type="ECO:0000256" key="2">
    <source>
        <dbReference type="ARBA" id="ARBA00007317"/>
    </source>
</evidence>
<dbReference type="PROSITE" id="PS50968">
    <property type="entry name" value="BIOTINYL_LIPOYL"/>
    <property type="match status" value="1"/>
</dbReference>
<evidence type="ECO:0000256" key="5">
    <source>
        <dbReference type="ARBA" id="ARBA00023315"/>
    </source>
</evidence>
<dbReference type="Gene3D" id="2.40.50.100">
    <property type="match status" value="1"/>
</dbReference>
<dbReference type="InterPro" id="IPR011053">
    <property type="entry name" value="Single_hybrid_motif"/>
</dbReference>